<comment type="caution">
    <text evidence="4">The sequence shown here is derived from an EMBL/GenBank/DDBJ whole genome shotgun (WGS) entry which is preliminary data.</text>
</comment>
<dbReference type="PROSITE" id="PS00135">
    <property type="entry name" value="TRYPSIN_SER"/>
    <property type="match status" value="1"/>
</dbReference>
<evidence type="ECO:0000313" key="4">
    <source>
        <dbReference type="EMBL" id="MCP9762826.1"/>
    </source>
</evidence>
<evidence type="ECO:0000259" key="3">
    <source>
        <dbReference type="PROSITE" id="PS50240"/>
    </source>
</evidence>
<dbReference type="GO" id="GO:0004252">
    <property type="term" value="F:serine-type endopeptidase activity"/>
    <property type="evidence" value="ECO:0007669"/>
    <property type="project" value="InterPro"/>
</dbReference>
<dbReference type="SUPFAM" id="SSF50494">
    <property type="entry name" value="Trypsin-like serine proteases"/>
    <property type="match status" value="1"/>
</dbReference>
<dbReference type="InterPro" id="IPR043504">
    <property type="entry name" value="Peptidase_S1_PA_chymotrypsin"/>
</dbReference>
<name>A0AAE3H2L7_9BACT</name>
<dbReference type="EMBL" id="RJUF01000015">
    <property type="protein sequence ID" value="MCP9762826.1"/>
    <property type="molecule type" value="Genomic_DNA"/>
</dbReference>
<dbReference type="Gene3D" id="2.40.10.10">
    <property type="entry name" value="Trypsin-like serine proteases"/>
    <property type="match status" value="1"/>
</dbReference>
<dbReference type="PROSITE" id="PS51257">
    <property type="entry name" value="PROKAR_LIPOPROTEIN"/>
    <property type="match status" value="1"/>
</dbReference>
<dbReference type="InterPro" id="IPR033116">
    <property type="entry name" value="TRYPSIN_SER"/>
</dbReference>
<feature type="region of interest" description="Disordered" evidence="2">
    <location>
        <begin position="29"/>
        <end position="64"/>
    </location>
</feature>
<dbReference type="InterPro" id="IPR009003">
    <property type="entry name" value="Peptidase_S1_PA"/>
</dbReference>
<dbReference type="PROSITE" id="PS50240">
    <property type="entry name" value="TRYPSIN_DOM"/>
    <property type="match status" value="1"/>
</dbReference>
<dbReference type="Proteomes" id="UP001204144">
    <property type="component" value="Unassembled WGS sequence"/>
</dbReference>
<feature type="domain" description="Peptidase S1" evidence="3">
    <location>
        <begin position="80"/>
        <end position="366"/>
    </location>
</feature>
<feature type="compositionally biased region" description="Polar residues" evidence="2">
    <location>
        <begin position="35"/>
        <end position="49"/>
    </location>
</feature>
<dbReference type="InterPro" id="IPR001314">
    <property type="entry name" value="Peptidase_S1A"/>
</dbReference>
<dbReference type="PRINTS" id="PR00722">
    <property type="entry name" value="CHYMOTRYPSIN"/>
</dbReference>
<evidence type="ECO:0000256" key="1">
    <source>
        <dbReference type="ARBA" id="ARBA00023157"/>
    </source>
</evidence>
<reference evidence="4 5" key="1">
    <citation type="submission" date="2018-11" db="EMBL/GenBank/DDBJ databases">
        <title>Novel bacteria species description.</title>
        <authorList>
            <person name="Han J.-H."/>
        </authorList>
    </citation>
    <scope>NUCLEOTIDE SEQUENCE [LARGE SCALE GENOMIC DNA]</scope>
    <source>
        <strain evidence="4 5">KCTC23259</strain>
    </source>
</reference>
<dbReference type="GO" id="GO:0006508">
    <property type="term" value="P:proteolysis"/>
    <property type="evidence" value="ECO:0007669"/>
    <property type="project" value="InterPro"/>
</dbReference>
<keyword evidence="1" id="KW-1015">Disulfide bond</keyword>
<proteinExistence type="predicted"/>
<dbReference type="Pfam" id="PF00089">
    <property type="entry name" value="Trypsin"/>
    <property type="match status" value="1"/>
</dbReference>
<dbReference type="PANTHER" id="PTHR24260">
    <property type="match status" value="1"/>
</dbReference>
<dbReference type="AlphaFoldDB" id="A0AAE3H2L7"/>
<gene>
    <name evidence="4" type="ORF">EGI31_07640</name>
</gene>
<dbReference type="PANTHER" id="PTHR24260:SF136">
    <property type="entry name" value="GH08193P-RELATED"/>
    <property type="match status" value="1"/>
</dbReference>
<protein>
    <recommendedName>
        <fullName evidence="3">Peptidase S1 domain-containing protein</fullName>
    </recommendedName>
</protein>
<accession>A0AAE3H2L7</accession>
<evidence type="ECO:0000313" key="5">
    <source>
        <dbReference type="Proteomes" id="UP001204144"/>
    </source>
</evidence>
<keyword evidence="5" id="KW-1185">Reference proteome</keyword>
<dbReference type="InterPro" id="IPR001254">
    <property type="entry name" value="Trypsin_dom"/>
</dbReference>
<dbReference type="RefSeq" id="WP_255036603.1">
    <property type="nucleotide sequence ID" value="NZ_RJUF01000015.1"/>
</dbReference>
<sequence length="366" mass="39101">MISQKIKISFQTLLLSVLLYSCSIENIDPTDPETDNSSNPANPSQSTGTGVYAPTALGKVSSSPQTFGIRNDKKLSDYEVIASNAAPYNTDEFPDFRSVVAIHVADGDNVGIGSGVLISSQWILTAAHNFILPEETKNLPRLSDVSILVGNDPNRPSKTLKVSQIIVHPHWTSSDGGFEKGTDLALVKLATPITDVTPAVVNFDLNGEKDKAYTWSCGFGDYSQQAGQNRDDYSKKHAMVNVLDRIVNGLTTSIAGTTYNGGLLAFDFDAPDGKFNTLGDNIANEQERVLGTGNSAAEALEMEGGTVQGDSGGPIFMKINGVWKVCGLLHGGVDDVRAGHKDSSYGDISIYCRTASAANWIQSMTK</sequence>
<dbReference type="InterPro" id="IPR051333">
    <property type="entry name" value="CLIP_Serine_Protease"/>
</dbReference>
<evidence type="ECO:0000256" key="2">
    <source>
        <dbReference type="SAM" id="MobiDB-lite"/>
    </source>
</evidence>
<dbReference type="SMART" id="SM00020">
    <property type="entry name" value="Tryp_SPc"/>
    <property type="match status" value="1"/>
</dbReference>
<organism evidence="4 5">
    <name type="scientific">Lacihabitans soyangensis</name>
    <dbReference type="NCBI Taxonomy" id="869394"/>
    <lineage>
        <taxon>Bacteria</taxon>
        <taxon>Pseudomonadati</taxon>
        <taxon>Bacteroidota</taxon>
        <taxon>Cytophagia</taxon>
        <taxon>Cytophagales</taxon>
        <taxon>Leadbetterellaceae</taxon>
        <taxon>Lacihabitans</taxon>
    </lineage>
</organism>